<sequence>MIAQVLSELGPWSWWIVGLVFLGLEILVPGVFLLWIGLAAIVVGALSFLLWGADLWSWQLQMLVFAVLSLVFAVVGRRITAANARSDQPMLNRRVEGLVGRTATLEEPIRDGKGRVRLDDTTWIVQGPEMPAGARVRIVMAQAGCLTVEPAT</sequence>
<dbReference type="EMBL" id="LQZT01000001">
    <property type="protein sequence ID" value="OCW59364.1"/>
    <property type="molecule type" value="Genomic_DNA"/>
</dbReference>
<evidence type="ECO:0000256" key="5">
    <source>
        <dbReference type="SAM" id="Phobius"/>
    </source>
</evidence>
<feature type="transmembrane region" description="Helical" evidence="5">
    <location>
        <begin position="12"/>
        <end position="28"/>
    </location>
</feature>
<feature type="domain" description="NfeD-like C-terminal" evidence="6">
    <location>
        <begin position="95"/>
        <end position="150"/>
    </location>
</feature>
<dbReference type="Pfam" id="PF01957">
    <property type="entry name" value="NfeD"/>
    <property type="match status" value="1"/>
</dbReference>
<feature type="transmembrane region" description="Helical" evidence="5">
    <location>
        <begin position="33"/>
        <end position="52"/>
    </location>
</feature>
<keyword evidence="3 5" id="KW-1133">Transmembrane helix</keyword>
<organism evidence="7 8">
    <name type="scientific">Hoeflea olei</name>
    <dbReference type="NCBI Taxonomy" id="1480615"/>
    <lineage>
        <taxon>Bacteria</taxon>
        <taxon>Pseudomonadati</taxon>
        <taxon>Pseudomonadota</taxon>
        <taxon>Alphaproteobacteria</taxon>
        <taxon>Hyphomicrobiales</taxon>
        <taxon>Rhizobiaceae</taxon>
        <taxon>Hoeflea</taxon>
    </lineage>
</organism>
<keyword evidence="4 5" id="KW-0472">Membrane</keyword>
<evidence type="ECO:0000256" key="4">
    <source>
        <dbReference type="ARBA" id="ARBA00023136"/>
    </source>
</evidence>
<name>A0A1C1Z0T1_9HYPH</name>
<dbReference type="STRING" id="1480615.AWJ14_10005"/>
<dbReference type="PANTHER" id="PTHR33507:SF3">
    <property type="entry name" value="INNER MEMBRANE PROTEIN YBBJ"/>
    <property type="match status" value="1"/>
</dbReference>
<dbReference type="AlphaFoldDB" id="A0A1C1Z0T1"/>
<dbReference type="RefSeq" id="WP_066173929.1">
    <property type="nucleotide sequence ID" value="NZ_LQZT01000001.1"/>
</dbReference>
<keyword evidence="8" id="KW-1185">Reference proteome</keyword>
<accession>A0A1C1Z0T1</accession>
<keyword evidence="2 5" id="KW-0812">Transmembrane</keyword>
<reference evidence="7 8" key="1">
    <citation type="submission" date="2015-12" db="EMBL/GenBank/DDBJ databases">
        <authorList>
            <person name="Shamseldin A."/>
            <person name="Moawad H."/>
            <person name="Abd El-Rahim W.M."/>
            <person name="Sadowsky M.J."/>
        </authorList>
    </citation>
    <scope>NUCLEOTIDE SEQUENCE [LARGE SCALE GENOMIC DNA]</scope>
    <source>
        <strain evidence="7 8">JC234</strain>
    </source>
</reference>
<evidence type="ECO:0000259" key="6">
    <source>
        <dbReference type="Pfam" id="PF01957"/>
    </source>
</evidence>
<evidence type="ECO:0000256" key="3">
    <source>
        <dbReference type="ARBA" id="ARBA00022989"/>
    </source>
</evidence>
<dbReference type="InterPro" id="IPR012340">
    <property type="entry name" value="NA-bd_OB-fold"/>
</dbReference>
<dbReference type="PANTHER" id="PTHR33507">
    <property type="entry name" value="INNER MEMBRANE PROTEIN YBBJ"/>
    <property type="match status" value="1"/>
</dbReference>
<dbReference type="InterPro" id="IPR052165">
    <property type="entry name" value="Membrane_assoc_protease"/>
</dbReference>
<dbReference type="Gene3D" id="2.40.50.140">
    <property type="entry name" value="Nucleic acid-binding proteins"/>
    <property type="match status" value="1"/>
</dbReference>
<protein>
    <recommendedName>
        <fullName evidence="6">NfeD-like C-terminal domain-containing protein</fullName>
    </recommendedName>
</protein>
<evidence type="ECO:0000256" key="2">
    <source>
        <dbReference type="ARBA" id="ARBA00022692"/>
    </source>
</evidence>
<dbReference type="OrthoDB" id="9810336at2"/>
<feature type="transmembrane region" description="Helical" evidence="5">
    <location>
        <begin position="58"/>
        <end position="76"/>
    </location>
</feature>
<evidence type="ECO:0000313" key="7">
    <source>
        <dbReference type="EMBL" id="OCW59364.1"/>
    </source>
</evidence>
<dbReference type="Proteomes" id="UP000094795">
    <property type="component" value="Unassembled WGS sequence"/>
</dbReference>
<proteinExistence type="predicted"/>
<comment type="subcellular location">
    <subcellularLocation>
        <location evidence="1">Membrane</location>
        <topology evidence="1">Multi-pass membrane protein</topology>
    </subcellularLocation>
</comment>
<gene>
    <name evidence="7" type="ORF">AWJ14_10005</name>
</gene>
<dbReference type="GO" id="GO:0005886">
    <property type="term" value="C:plasma membrane"/>
    <property type="evidence" value="ECO:0007669"/>
    <property type="project" value="TreeGrafter"/>
</dbReference>
<comment type="caution">
    <text evidence="7">The sequence shown here is derived from an EMBL/GenBank/DDBJ whole genome shotgun (WGS) entry which is preliminary data.</text>
</comment>
<evidence type="ECO:0000256" key="1">
    <source>
        <dbReference type="ARBA" id="ARBA00004141"/>
    </source>
</evidence>
<dbReference type="InterPro" id="IPR002810">
    <property type="entry name" value="NfeD-like_C"/>
</dbReference>
<evidence type="ECO:0000313" key="8">
    <source>
        <dbReference type="Proteomes" id="UP000094795"/>
    </source>
</evidence>